<evidence type="ECO:0000259" key="2">
    <source>
        <dbReference type="Pfam" id="PF04195"/>
    </source>
</evidence>
<accession>A0ABU6W622</accession>
<keyword evidence="4" id="KW-1185">Reference proteome</keyword>
<dbReference type="PANTHER" id="PTHR31099:SF49">
    <property type="entry name" value="MYOSIN HEAVY CHAIN-LIKE PROTEIN"/>
    <property type="match status" value="1"/>
</dbReference>
<feature type="domain" description="Transposase (putative) gypsy type" evidence="2">
    <location>
        <begin position="85"/>
        <end position="148"/>
    </location>
</feature>
<keyword evidence="1" id="KW-0175">Coiled coil</keyword>
<dbReference type="InterPro" id="IPR007321">
    <property type="entry name" value="Transposase_28"/>
</dbReference>
<sequence>MALDRETNENGKPIVVVGENYAWVKGEVRELSSLFLDEESVEQIGDPSTWVREGSGVKLKFLPCKEEDRVYHRGEGWEYFFVYTTVFLDVGIKFPFTDFECGVLCQLKCAPSQIHPNAWAFIKGFEILMEYLGVDPLLEVFFSFFQAKGVWKGGLVTLNNVQGRTLFGLYRQSYKDFKEMFVKVTCVEDQFPFYLDEFGLERFPLYWYSEPVQILGMNKVSRKSLEVIEFLDSHVCRKEILSLTMVFKWDKEREYAMRYLETTTGGLKNFFKSRAERGHSASNVIKTEEGVVVNQHPEKKSVPSMKRRIAEDGGSGKKVIDLTTNRCCGREISLEEVKGITEKQKRLHGYVGEEDLTSVWSEHFPISVVVEEHFQSKTDLDLIGAVDSVTRAQFMHVCAARLLCIGRYEELKAKDEAEKRKEESLWVQKKLELERKLEAAVEQITAKDKELLELKTDHEQLKGKLQKFEKDKTKLEARVVE</sequence>
<name>A0ABU6W622_9FABA</name>
<proteinExistence type="predicted"/>
<protein>
    <recommendedName>
        <fullName evidence="2">Transposase (putative) gypsy type domain-containing protein</fullName>
    </recommendedName>
</protein>
<evidence type="ECO:0000256" key="1">
    <source>
        <dbReference type="SAM" id="Coils"/>
    </source>
</evidence>
<evidence type="ECO:0000313" key="4">
    <source>
        <dbReference type="Proteomes" id="UP001341840"/>
    </source>
</evidence>
<dbReference type="PANTHER" id="PTHR31099">
    <property type="entry name" value="OS06G0165300 PROTEIN"/>
    <property type="match status" value="1"/>
</dbReference>
<evidence type="ECO:0000313" key="3">
    <source>
        <dbReference type="EMBL" id="MED6180020.1"/>
    </source>
</evidence>
<feature type="coiled-coil region" evidence="1">
    <location>
        <begin position="430"/>
        <end position="478"/>
    </location>
</feature>
<dbReference type="EMBL" id="JASCZI010181256">
    <property type="protein sequence ID" value="MED6180020.1"/>
    <property type="molecule type" value="Genomic_DNA"/>
</dbReference>
<dbReference type="Pfam" id="PF04195">
    <property type="entry name" value="Transposase_28"/>
    <property type="match status" value="1"/>
</dbReference>
<dbReference type="Proteomes" id="UP001341840">
    <property type="component" value="Unassembled WGS sequence"/>
</dbReference>
<reference evidence="3 4" key="1">
    <citation type="journal article" date="2023" name="Plants (Basel)">
        <title>Bridging the Gap: Combining Genomics and Transcriptomics Approaches to Understand Stylosanthes scabra, an Orphan Legume from the Brazilian Caatinga.</title>
        <authorList>
            <person name="Ferreira-Neto J.R.C."/>
            <person name="da Silva M.D."/>
            <person name="Binneck E."/>
            <person name="de Melo N.F."/>
            <person name="da Silva R.H."/>
            <person name="de Melo A.L.T.M."/>
            <person name="Pandolfi V."/>
            <person name="Bustamante F.O."/>
            <person name="Brasileiro-Vidal A.C."/>
            <person name="Benko-Iseppon A.M."/>
        </authorList>
    </citation>
    <scope>NUCLEOTIDE SEQUENCE [LARGE SCALE GENOMIC DNA]</scope>
    <source>
        <tissue evidence="3">Leaves</tissue>
    </source>
</reference>
<comment type="caution">
    <text evidence="3">The sequence shown here is derived from an EMBL/GenBank/DDBJ whole genome shotgun (WGS) entry which is preliminary data.</text>
</comment>
<organism evidence="3 4">
    <name type="scientific">Stylosanthes scabra</name>
    <dbReference type="NCBI Taxonomy" id="79078"/>
    <lineage>
        <taxon>Eukaryota</taxon>
        <taxon>Viridiplantae</taxon>
        <taxon>Streptophyta</taxon>
        <taxon>Embryophyta</taxon>
        <taxon>Tracheophyta</taxon>
        <taxon>Spermatophyta</taxon>
        <taxon>Magnoliopsida</taxon>
        <taxon>eudicotyledons</taxon>
        <taxon>Gunneridae</taxon>
        <taxon>Pentapetalae</taxon>
        <taxon>rosids</taxon>
        <taxon>fabids</taxon>
        <taxon>Fabales</taxon>
        <taxon>Fabaceae</taxon>
        <taxon>Papilionoideae</taxon>
        <taxon>50 kb inversion clade</taxon>
        <taxon>dalbergioids sensu lato</taxon>
        <taxon>Dalbergieae</taxon>
        <taxon>Pterocarpus clade</taxon>
        <taxon>Stylosanthes</taxon>
    </lineage>
</organism>
<gene>
    <name evidence="3" type="ORF">PIB30_006510</name>
</gene>